<dbReference type="CDD" id="cd07185">
    <property type="entry name" value="OmpA_C-like"/>
    <property type="match status" value="1"/>
</dbReference>
<dbReference type="PANTHER" id="PTHR30329">
    <property type="entry name" value="STATOR ELEMENT OF FLAGELLAR MOTOR COMPLEX"/>
    <property type="match status" value="1"/>
</dbReference>
<feature type="domain" description="OmpA-like" evidence="7">
    <location>
        <begin position="272"/>
        <end position="390"/>
    </location>
</feature>
<evidence type="ECO:0000313" key="9">
    <source>
        <dbReference type="Proteomes" id="UP000245539"/>
    </source>
</evidence>
<dbReference type="EMBL" id="QGKM01000013">
    <property type="protein sequence ID" value="PWQ99095.1"/>
    <property type="molecule type" value="Genomic_DNA"/>
</dbReference>
<sequence>MRTIMIKRALLLLLLTAVWAFGSWWYYTCMIKGFCRADGEFTSVADKAKTAAVGATAAATGAIVAGADKVADAVQPKTTDFVDQDGDAISDEDERALGTDPANVDSDGDGVNDNEELGVDLVNPIDTDNDGIINALDEDDDNDGIPSAVEAGLTSNPLSADSDGDGVNDGDELGADKDNPTDSDNDGIIDLIDNIDDNAAQEKADTSKESDDDAAAADTTEQQAATADQEQAPSDENTSDDDSANVAQDAPAPAADDEVTVDTGDAQQNASATSDIPVQKSRLYFPFRSANPGLSEAATEYFEGVVAWLNQSPSNSVVLTGHTDDVGKAETNLDLGLKRAVEIKNLMTKLGADPAQVDVASMGETQPIASNKTDEGRRKNRRVELIPAIK</sequence>
<keyword evidence="3" id="KW-0732">Signal</keyword>
<keyword evidence="9" id="KW-1185">Reference proteome</keyword>
<reference evidence="8 9" key="1">
    <citation type="submission" date="2018-05" db="EMBL/GenBank/DDBJ databases">
        <title>Leucothrix arctica sp. nov., isolated from Arctic seawater.</title>
        <authorList>
            <person name="Choi A."/>
            <person name="Baek K."/>
        </authorList>
    </citation>
    <scope>NUCLEOTIDE SEQUENCE [LARGE SCALE GENOMIC DNA]</scope>
    <source>
        <strain evidence="8 9">JCM 18388</strain>
    </source>
</reference>
<feature type="compositionally biased region" description="Low complexity" evidence="6">
    <location>
        <begin position="216"/>
        <end position="232"/>
    </location>
</feature>
<evidence type="ECO:0000256" key="1">
    <source>
        <dbReference type="ARBA" id="ARBA00004613"/>
    </source>
</evidence>
<gene>
    <name evidence="8" type="ORF">DKW60_06560</name>
</gene>
<dbReference type="InterPro" id="IPR028974">
    <property type="entry name" value="TSP_type-3_rpt"/>
</dbReference>
<dbReference type="AlphaFoldDB" id="A0A317CKH2"/>
<accession>A0A317CKH2</accession>
<feature type="compositionally biased region" description="Polar residues" evidence="6">
    <location>
        <begin position="265"/>
        <end position="274"/>
    </location>
</feature>
<evidence type="ECO:0000256" key="4">
    <source>
        <dbReference type="ARBA" id="ARBA00022837"/>
    </source>
</evidence>
<feature type="compositionally biased region" description="Basic and acidic residues" evidence="6">
    <location>
        <begin position="200"/>
        <end position="209"/>
    </location>
</feature>
<evidence type="ECO:0000256" key="2">
    <source>
        <dbReference type="ARBA" id="ARBA00022525"/>
    </source>
</evidence>
<evidence type="ECO:0000313" key="8">
    <source>
        <dbReference type="EMBL" id="PWQ99095.1"/>
    </source>
</evidence>
<comment type="caution">
    <text evidence="8">The sequence shown here is derived from an EMBL/GenBank/DDBJ whole genome shotgun (WGS) entry which is preliminary data.</text>
</comment>
<organism evidence="8 9">
    <name type="scientific">Leucothrix pacifica</name>
    <dbReference type="NCBI Taxonomy" id="1247513"/>
    <lineage>
        <taxon>Bacteria</taxon>
        <taxon>Pseudomonadati</taxon>
        <taxon>Pseudomonadota</taxon>
        <taxon>Gammaproteobacteria</taxon>
        <taxon>Thiotrichales</taxon>
        <taxon>Thiotrichaceae</taxon>
        <taxon>Leucothrix</taxon>
    </lineage>
</organism>
<dbReference type="GO" id="GO:0005509">
    <property type="term" value="F:calcium ion binding"/>
    <property type="evidence" value="ECO:0007669"/>
    <property type="project" value="InterPro"/>
</dbReference>
<name>A0A317CKH2_9GAMM</name>
<dbReference type="GO" id="GO:0016020">
    <property type="term" value="C:membrane"/>
    <property type="evidence" value="ECO:0007669"/>
    <property type="project" value="UniProtKB-UniRule"/>
</dbReference>
<dbReference type="Pfam" id="PF18884">
    <property type="entry name" value="TSP3_bac"/>
    <property type="match status" value="1"/>
</dbReference>
<dbReference type="InterPro" id="IPR059100">
    <property type="entry name" value="TSP3_bac"/>
</dbReference>
<dbReference type="InterPro" id="IPR036737">
    <property type="entry name" value="OmpA-like_sf"/>
</dbReference>
<proteinExistence type="predicted"/>
<dbReference type="OrthoDB" id="9782229at2"/>
<dbReference type="Gene3D" id="3.30.1330.60">
    <property type="entry name" value="OmpA-like domain"/>
    <property type="match status" value="1"/>
</dbReference>
<evidence type="ECO:0000256" key="6">
    <source>
        <dbReference type="SAM" id="MobiDB-lite"/>
    </source>
</evidence>
<dbReference type="Proteomes" id="UP000245539">
    <property type="component" value="Unassembled WGS sequence"/>
</dbReference>
<protein>
    <recommendedName>
        <fullName evidence="7">OmpA-like domain-containing protein</fullName>
    </recommendedName>
</protein>
<dbReference type="SUPFAM" id="SSF103088">
    <property type="entry name" value="OmpA-like"/>
    <property type="match status" value="1"/>
</dbReference>
<evidence type="ECO:0000256" key="3">
    <source>
        <dbReference type="ARBA" id="ARBA00022729"/>
    </source>
</evidence>
<dbReference type="Pfam" id="PF00691">
    <property type="entry name" value="OmpA"/>
    <property type="match status" value="1"/>
</dbReference>
<evidence type="ECO:0000259" key="7">
    <source>
        <dbReference type="PROSITE" id="PS51123"/>
    </source>
</evidence>
<feature type="region of interest" description="Disordered" evidence="6">
    <location>
        <begin position="78"/>
        <end position="274"/>
    </location>
</feature>
<keyword evidence="2" id="KW-0964">Secreted</keyword>
<feature type="compositionally biased region" description="Acidic residues" evidence="6">
    <location>
        <begin position="162"/>
        <end position="173"/>
    </location>
</feature>
<dbReference type="InterPro" id="IPR006665">
    <property type="entry name" value="OmpA-like"/>
</dbReference>
<keyword evidence="4" id="KW-0106">Calcium</keyword>
<comment type="subcellular location">
    <subcellularLocation>
        <location evidence="1">Secreted</location>
    </subcellularLocation>
</comment>
<dbReference type="InterPro" id="IPR050330">
    <property type="entry name" value="Bact_OuterMem_StrucFunc"/>
</dbReference>
<dbReference type="PROSITE" id="PS51123">
    <property type="entry name" value="OMPA_2"/>
    <property type="match status" value="1"/>
</dbReference>
<feature type="compositionally biased region" description="Acidic residues" evidence="6">
    <location>
        <begin position="82"/>
        <end position="94"/>
    </location>
</feature>
<dbReference type="Gene3D" id="4.10.1080.10">
    <property type="entry name" value="TSP type-3 repeat"/>
    <property type="match status" value="1"/>
</dbReference>
<dbReference type="SUPFAM" id="SSF103647">
    <property type="entry name" value="TSP type-3 repeat"/>
    <property type="match status" value="1"/>
</dbReference>
<keyword evidence="5" id="KW-0472">Membrane</keyword>
<evidence type="ECO:0000256" key="5">
    <source>
        <dbReference type="PROSITE-ProRule" id="PRU00473"/>
    </source>
</evidence>
<dbReference type="PANTHER" id="PTHR30329:SF21">
    <property type="entry name" value="LIPOPROTEIN YIAD-RELATED"/>
    <property type="match status" value="1"/>
</dbReference>
<feature type="compositionally biased region" description="Acidic residues" evidence="6">
    <location>
        <begin position="106"/>
        <end position="118"/>
    </location>
</feature>